<dbReference type="OMA" id="CNIFIGN"/>
<evidence type="ECO:0000259" key="3">
    <source>
        <dbReference type="SMART" id="SM01266"/>
    </source>
</evidence>
<dbReference type="AlphaFoldDB" id="A0A137NYK3"/>
<dbReference type="STRING" id="796925.A0A137NYK3"/>
<keyword evidence="2" id="KW-0808">Transferase</keyword>
<name>A0A137NYK3_CONC2</name>
<dbReference type="Pfam" id="PF12464">
    <property type="entry name" value="Mac"/>
    <property type="match status" value="1"/>
</dbReference>
<proteinExistence type="inferred from homology"/>
<feature type="domain" description="Maltose/galactoside acetyltransferase" evidence="3">
    <location>
        <begin position="2"/>
        <end position="56"/>
    </location>
</feature>
<organism evidence="4 5">
    <name type="scientific">Conidiobolus coronatus (strain ATCC 28846 / CBS 209.66 / NRRL 28638)</name>
    <name type="common">Delacroixia coronata</name>
    <dbReference type="NCBI Taxonomy" id="796925"/>
    <lineage>
        <taxon>Eukaryota</taxon>
        <taxon>Fungi</taxon>
        <taxon>Fungi incertae sedis</taxon>
        <taxon>Zoopagomycota</taxon>
        <taxon>Entomophthoromycotina</taxon>
        <taxon>Entomophthoromycetes</taxon>
        <taxon>Entomophthorales</taxon>
        <taxon>Ancylistaceae</taxon>
        <taxon>Conidiobolus</taxon>
    </lineage>
</organism>
<dbReference type="SUPFAM" id="SSF51161">
    <property type="entry name" value="Trimeric LpxA-like enzymes"/>
    <property type="match status" value="1"/>
</dbReference>
<reference evidence="4 5" key="1">
    <citation type="journal article" date="2015" name="Genome Biol. Evol.">
        <title>Phylogenomic analyses indicate that early fungi evolved digesting cell walls of algal ancestors of land plants.</title>
        <authorList>
            <person name="Chang Y."/>
            <person name="Wang S."/>
            <person name="Sekimoto S."/>
            <person name="Aerts A.L."/>
            <person name="Choi C."/>
            <person name="Clum A."/>
            <person name="LaButti K.M."/>
            <person name="Lindquist E.A."/>
            <person name="Yee Ngan C."/>
            <person name="Ohm R.A."/>
            <person name="Salamov A.A."/>
            <person name="Grigoriev I.V."/>
            <person name="Spatafora J.W."/>
            <person name="Berbee M.L."/>
        </authorList>
    </citation>
    <scope>NUCLEOTIDE SEQUENCE [LARGE SCALE GENOMIC DNA]</scope>
    <source>
        <strain evidence="4 5">NRRL 28638</strain>
    </source>
</reference>
<feature type="non-terminal residue" evidence="4">
    <location>
        <position position="1"/>
    </location>
</feature>
<dbReference type="SMART" id="SM01266">
    <property type="entry name" value="Mac"/>
    <property type="match status" value="1"/>
</dbReference>
<dbReference type="GO" id="GO:0016407">
    <property type="term" value="F:acetyltransferase activity"/>
    <property type="evidence" value="ECO:0007669"/>
    <property type="project" value="InterPro"/>
</dbReference>
<feature type="non-terminal residue" evidence="4">
    <location>
        <position position="82"/>
    </location>
</feature>
<dbReference type="InterPro" id="IPR024688">
    <property type="entry name" value="Mac_dom"/>
</dbReference>
<evidence type="ECO:0000256" key="2">
    <source>
        <dbReference type="ARBA" id="ARBA00022679"/>
    </source>
</evidence>
<dbReference type="OrthoDB" id="25818at2759"/>
<accession>A0A137NYK3</accession>
<protein>
    <recommendedName>
        <fullName evidence="3">Maltose/galactoside acetyltransferase domain-containing protein</fullName>
    </recommendedName>
</protein>
<dbReference type="InterPro" id="IPR051159">
    <property type="entry name" value="Hexapeptide_acetyltransf"/>
</dbReference>
<evidence type="ECO:0000313" key="5">
    <source>
        <dbReference type="Proteomes" id="UP000070444"/>
    </source>
</evidence>
<gene>
    <name evidence="4" type="ORF">CONCODRAFT_25283</name>
</gene>
<dbReference type="Proteomes" id="UP000070444">
    <property type="component" value="Unassembled WGS sequence"/>
</dbReference>
<dbReference type="Gene3D" id="2.160.10.10">
    <property type="entry name" value="Hexapeptide repeat proteins"/>
    <property type="match status" value="1"/>
</dbReference>
<dbReference type="InterPro" id="IPR011004">
    <property type="entry name" value="Trimer_LpxA-like_sf"/>
</dbReference>
<keyword evidence="5" id="KW-1185">Reference proteome</keyword>
<sequence length="82" mass="9617">DRERMLAGYPYNQTDPELLALDFNSRKLMCIYNNSKPDEDDLRKETLQKLFKKIGQNVFIEPPLYVDYGVHTEIGSNCLINY</sequence>
<dbReference type="PANTHER" id="PTHR23416">
    <property type="entry name" value="SIALIC ACID SYNTHASE-RELATED"/>
    <property type="match status" value="1"/>
</dbReference>
<dbReference type="EMBL" id="KQ964611">
    <property type="protein sequence ID" value="KXN67812.1"/>
    <property type="molecule type" value="Genomic_DNA"/>
</dbReference>
<evidence type="ECO:0000313" key="4">
    <source>
        <dbReference type="EMBL" id="KXN67812.1"/>
    </source>
</evidence>
<evidence type="ECO:0000256" key="1">
    <source>
        <dbReference type="ARBA" id="ARBA00007274"/>
    </source>
</evidence>
<comment type="similarity">
    <text evidence="1">Belongs to the transferase hexapeptide repeat family.</text>
</comment>